<evidence type="ECO:0000313" key="2">
    <source>
        <dbReference type="Proteomes" id="UP000692954"/>
    </source>
</evidence>
<dbReference type="OrthoDB" id="295270at2759"/>
<gene>
    <name evidence="1" type="ORF">PSON_ATCC_30995.1.T1300047</name>
</gene>
<dbReference type="AlphaFoldDB" id="A0A8S1R098"/>
<dbReference type="Proteomes" id="UP000692954">
    <property type="component" value="Unassembled WGS sequence"/>
</dbReference>
<comment type="caution">
    <text evidence="1">The sequence shown here is derived from an EMBL/GenBank/DDBJ whole genome shotgun (WGS) entry which is preliminary data.</text>
</comment>
<organism evidence="1 2">
    <name type="scientific">Paramecium sonneborni</name>
    <dbReference type="NCBI Taxonomy" id="65129"/>
    <lineage>
        <taxon>Eukaryota</taxon>
        <taxon>Sar</taxon>
        <taxon>Alveolata</taxon>
        <taxon>Ciliophora</taxon>
        <taxon>Intramacronucleata</taxon>
        <taxon>Oligohymenophorea</taxon>
        <taxon>Peniculida</taxon>
        <taxon>Parameciidae</taxon>
        <taxon>Paramecium</taxon>
    </lineage>
</organism>
<reference evidence="1" key="1">
    <citation type="submission" date="2021-01" db="EMBL/GenBank/DDBJ databases">
        <authorList>
            <consortium name="Genoscope - CEA"/>
            <person name="William W."/>
        </authorList>
    </citation>
    <scope>NUCLEOTIDE SEQUENCE</scope>
</reference>
<name>A0A8S1R098_9CILI</name>
<sequence length="220" mass="26030">MLDQQCQYFTSEQSHQYLCQRRENRLYPKQYRAKNRLLNQLLDRIEIKPMPFQIMSISNMGDVSKGYTESDIIQENIKVLIDQEHIQFPHNELLEKAKHCCNLLECSKEEIQDVEGLSLLFSQILQILQQSKQKNLYFINSHNLQDENKQRKLIYNPEALNNLIKKLRSGKIQSQTKSLFRSRIQTQSIGKQIQKTELNEQLSVQALNLLKQLKKKQLNK</sequence>
<dbReference type="EMBL" id="CAJJDN010000130">
    <property type="protein sequence ID" value="CAD8121119.1"/>
    <property type="molecule type" value="Genomic_DNA"/>
</dbReference>
<evidence type="ECO:0000313" key="1">
    <source>
        <dbReference type="EMBL" id="CAD8121119.1"/>
    </source>
</evidence>
<proteinExistence type="predicted"/>
<accession>A0A8S1R098</accession>
<keyword evidence="2" id="KW-1185">Reference proteome</keyword>
<protein>
    <submittedName>
        <fullName evidence="1">Uncharacterized protein</fullName>
    </submittedName>
</protein>